<dbReference type="InterPro" id="IPR002123">
    <property type="entry name" value="Plipid/glycerol_acylTrfase"/>
</dbReference>
<dbReference type="AlphaFoldDB" id="A0A803TH50"/>
<dbReference type="InParanoid" id="A0A803TH50"/>
<dbReference type="Proteomes" id="UP000001646">
    <property type="component" value="Unplaced"/>
</dbReference>
<dbReference type="GeneTree" id="ENSGT00390000011782"/>
<reference evidence="3" key="3">
    <citation type="submission" date="2025-09" db="UniProtKB">
        <authorList>
            <consortium name="Ensembl"/>
        </authorList>
    </citation>
    <scope>IDENTIFICATION</scope>
</reference>
<reference evidence="3" key="1">
    <citation type="submission" date="2009-12" db="EMBL/GenBank/DDBJ databases">
        <title>The Genome Sequence of Anolis carolinensis (Green Anole Lizard).</title>
        <authorList>
            <consortium name="The Genome Sequencing Platform"/>
            <person name="Di Palma F."/>
            <person name="Alfoldi J."/>
            <person name="Heiman D."/>
            <person name="Young S."/>
            <person name="Grabherr M."/>
            <person name="Johnson J."/>
            <person name="Lander E.S."/>
            <person name="Lindblad-Toh K."/>
        </authorList>
    </citation>
    <scope>NUCLEOTIDE SEQUENCE [LARGE SCALE GENOMIC DNA]</scope>
    <source>
        <strain evidence="3">JBL SC #1</strain>
    </source>
</reference>
<feature type="transmembrane region" description="Helical" evidence="1">
    <location>
        <begin position="68"/>
        <end position="85"/>
    </location>
</feature>
<dbReference type="CDD" id="cd07987">
    <property type="entry name" value="LPLAT_MGAT-like"/>
    <property type="match status" value="1"/>
</dbReference>
<organism evidence="3 4">
    <name type="scientific">Anolis carolinensis</name>
    <name type="common">Green anole</name>
    <name type="synonym">American chameleon</name>
    <dbReference type="NCBI Taxonomy" id="28377"/>
    <lineage>
        <taxon>Eukaryota</taxon>
        <taxon>Metazoa</taxon>
        <taxon>Chordata</taxon>
        <taxon>Craniata</taxon>
        <taxon>Vertebrata</taxon>
        <taxon>Euteleostomi</taxon>
        <taxon>Lepidosauria</taxon>
        <taxon>Squamata</taxon>
        <taxon>Bifurcata</taxon>
        <taxon>Unidentata</taxon>
        <taxon>Episquamata</taxon>
        <taxon>Toxicofera</taxon>
        <taxon>Iguania</taxon>
        <taxon>Dactyloidae</taxon>
        <taxon>Anolis</taxon>
    </lineage>
</organism>
<dbReference type="OrthoDB" id="44277at2759"/>
<reference evidence="3" key="2">
    <citation type="submission" date="2025-08" db="UniProtKB">
        <authorList>
            <consortium name="Ensembl"/>
        </authorList>
    </citation>
    <scope>IDENTIFICATION</scope>
</reference>
<keyword evidence="1" id="KW-0812">Transmembrane</keyword>
<accession>A0A803TH50</accession>
<evidence type="ECO:0000313" key="3">
    <source>
        <dbReference type="Ensembl" id="ENSACAP00000034540.1"/>
    </source>
</evidence>
<evidence type="ECO:0000313" key="4">
    <source>
        <dbReference type="Proteomes" id="UP000001646"/>
    </source>
</evidence>
<feature type="transmembrane region" description="Helical" evidence="1">
    <location>
        <begin position="105"/>
        <end position="123"/>
    </location>
</feature>
<feature type="transmembrane region" description="Helical" evidence="1">
    <location>
        <begin position="23"/>
        <end position="56"/>
    </location>
</feature>
<feature type="domain" description="Phospholipid/glycerol acyltransferase" evidence="2">
    <location>
        <begin position="89"/>
        <end position="212"/>
    </location>
</feature>
<dbReference type="KEGG" id="acs:100558029"/>
<dbReference type="Pfam" id="PF01553">
    <property type="entry name" value="Acyltransferase"/>
    <property type="match status" value="1"/>
</dbReference>
<dbReference type="Ensembl" id="ENSACAT00000042184.1">
    <property type="protein sequence ID" value="ENSACAP00000034540.1"/>
    <property type="gene ID" value="ENSACAG00000042407.1"/>
</dbReference>
<name>A0A803TH50_ANOCA</name>
<keyword evidence="4" id="KW-1185">Reference proteome</keyword>
<dbReference type="PANTHER" id="PTHR22753">
    <property type="entry name" value="TRANSMEMBRANE PROTEIN 68"/>
    <property type="match status" value="1"/>
</dbReference>
<dbReference type="PANTHER" id="PTHR22753:SF22">
    <property type="entry name" value="PHOSPHOLIPID_GLYCEROL ACYLTRANSFERASE DOMAIN-CONTAINING PROTEIN"/>
    <property type="match status" value="1"/>
</dbReference>
<dbReference type="GO" id="GO:0016020">
    <property type="term" value="C:membrane"/>
    <property type="evidence" value="ECO:0000318"/>
    <property type="project" value="GO_Central"/>
</dbReference>
<evidence type="ECO:0000259" key="2">
    <source>
        <dbReference type="Pfam" id="PF01553"/>
    </source>
</evidence>
<dbReference type="GO" id="GO:0016746">
    <property type="term" value="F:acyltransferase activity"/>
    <property type="evidence" value="ECO:0007669"/>
    <property type="project" value="InterPro"/>
</dbReference>
<keyword evidence="1" id="KW-1133">Transmembrane helix</keyword>
<keyword evidence="1" id="KW-0472">Membrane</keyword>
<proteinExistence type="predicted"/>
<evidence type="ECO:0000256" key="1">
    <source>
        <dbReference type="SAM" id="Phobius"/>
    </source>
</evidence>
<protein>
    <recommendedName>
        <fullName evidence="2">Phospholipid/glycerol acyltransferase domain-containing protein</fullName>
    </recommendedName>
</protein>
<sequence length="309" mass="35815">MTSATTISYIFEEWIGTTYPMEYFLLGLMWLFLASIAGVLWVLFYVYLSAFVVLIYEKTLRLKGKYDVICYLILAYLWDIFGRIWHGYELHGIENIPNGPGLVIYYHAAIPLDYMLFIARYFLLKKKICHSVVDRFVFKLPGLKNMLEILQMKPGTKDECLCTLKEGHLMAISPGGMREALFSDENYKMIWGKRKGFAQIALDAKVPIIPVFTQNAREGYRTSGKIGALRKLYESFRMPVLLIYGGWPVKWRTYIGEPIPYDPDITVEDLAKKAKFALQHLIDKHQRKPGCILRALLERFYNPNHAKDV</sequence>